<organism evidence="1 2">
    <name type="scientific">Niabella pedocola</name>
    <dbReference type="NCBI Taxonomy" id="1752077"/>
    <lineage>
        <taxon>Bacteria</taxon>
        <taxon>Pseudomonadati</taxon>
        <taxon>Bacteroidota</taxon>
        <taxon>Chitinophagia</taxon>
        <taxon>Chitinophagales</taxon>
        <taxon>Chitinophagaceae</taxon>
        <taxon>Niabella</taxon>
    </lineage>
</organism>
<gene>
    <name evidence="1" type="ORF">LQ567_25815</name>
</gene>
<accession>A0ABS8PZG3</accession>
<evidence type="ECO:0000313" key="2">
    <source>
        <dbReference type="Proteomes" id="UP001199816"/>
    </source>
</evidence>
<sequence>MNTKKIESKETAPGEYGDLFELLMKELKLFKRKFILSLRSVSTNEPQRYGLRYFEKQYQAEVLRLFNEERFEEILRIPVGEVGRCATQLECRYIDSGKIVGLQVNEARPHEGGRYVGLTPAKVFLDEEGEKLVRIAAQISQKS</sequence>
<proteinExistence type="predicted"/>
<keyword evidence="2" id="KW-1185">Reference proteome</keyword>
<name>A0ABS8PZG3_9BACT</name>
<comment type="caution">
    <text evidence="1">The sequence shown here is derived from an EMBL/GenBank/DDBJ whole genome shotgun (WGS) entry which is preliminary data.</text>
</comment>
<dbReference type="EMBL" id="JAJNEC010000008">
    <property type="protein sequence ID" value="MCD2426229.1"/>
    <property type="molecule type" value="Genomic_DNA"/>
</dbReference>
<protein>
    <submittedName>
        <fullName evidence="1">Uncharacterized protein</fullName>
    </submittedName>
</protein>
<dbReference type="RefSeq" id="WP_231008817.1">
    <property type="nucleotide sequence ID" value="NZ_JAJNEC010000008.1"/>
</dbReference>
<evidence type="ECO:0000313" key="1">
    <source>
        <dbReference type="EMBL" id="MCD2426229.1"/>
    </source>
</evidence>
<reference evidence="1 2" key="1">
    <citation type="submission" date="2021-11" db="EMBL/GenBank/DDBJ databases">
        <title>Genomic of Niabella pedocola.</title>
        <authorList>
            <person name="Wu T."/>
        </authorList>
    </citation>
    <scope>NUCLEOTIDE SEQUENCE [LARGE SCALE GENOMIC DNA]</scope>
    <source>
        <strain evidence="1 2">JCM 31011</strain>
    </source>
</reference>
<dbReference type="Proteomes" id="UP001199816">
    <property type="component" value="Unassembled WGS sequence"/>
</dbReference>